<sequence length="44" mass="5319">MSPELIHNIICIQHYLNRWYTRISTTGINVYSDSYVRIRINVHK</sequence>
<gene>
    <name evidence="1" type="ORF">EST35_0018</name>
</gene>
<evidence type="ECO:0000313" key="1">
    <source>
        <dbReference type="EMBL" id="QCG75902.1"/>
    </source>
</evidence>
<organism evidence="1 2">
    <name type="scientific">Pseudomonas phage vB_PaeM_PA5oct</name>
    <dbReference type="NCBI Taxonomy" id="2163605"/>
    <lineage>
        <taxon>Viruses</taxon>
        <taxon>Duplodnaviria</taxon>
        <taxon>Heunggongvirae</taxon>
        <taxon>Uroviricota</taxon>
        <taxon>Caudoviricetes</taxon>
        <taxon>Arenbergviridae</taxon>
        <taxon>Wroclawvirus</taxon>
        <taxon>Wroclawvirus PA5oct</taxon>
    </lineage>
</organism>
<keyword evidence="2" id="KW-1185">Reference proteome</keyword>
<dbReference type="Proteomes" id="UP000316733">
    <property type="component" value="Segment"/>
</dbReference>
<evidence type="ECO:0000313" key="2">
    <source>
        <dbReference type="Proteomes" id="UP000316733"/>
    </source>
</evidence>
<reference evidence="2" key="1">
    <citation type="journal article" date="2020" name="bioRxiv">
        <title>Integrative omics analysis of Pseudomonas aeruginosa virus PA5oct highlights the molecular complexity of jumbo phages.</title>
        <authorList>
            <person name="Lood C."/>
            <person name="Danis-Wlodarczyk K."/>
            <person name="Blasdel B.G."/>
            <person name="Jang H.B."/>
            <person name="Vandenheuvel D."/>
            <person name="Briers Y."/>
            <person name="Noben J.-P."/>
            <person name="van Noort V."/>
            <person name="Drulis-Kawa Z."/>
            <person name="Lavigne R."/>
        </authorList>
    </citation>
    <scope>NUCLEOTIDE SEQUENCE [LARGE SCALE GENOMIC DNA]</scope>
</reference>
<name>A0A4Y5JUU2_9CAUD</name>
<dbReference type="EMBL" id="MK797984">
    <property type="protein sequence ID" value="QCG75902.1"/>
    <property type="molecule type" value="Genomic_DNA"/>
</dbReference>
<proteinExistence type="predicted"/>
<protein>
    <submittedName>
        <fullName evidence="1">Uncharacterized protein</fullName>
    </submittedName>
</protein>
<accession>A0A4Y5JUU2</accession>